<reference evidence="1" key="2">
    <citation type="submission" date="2017-10" db="EMBL/GenBank/DDBJ databases">
        <title>Ladona fulva Genome sequencing and assembly.</title>
        <authorList>
            <person name="Murali S."/>
            <person name="Richards S."/>
            <person name="Bandaranaike D."/>
            <person name="Bellair M."/>
            <person name="Blankenburg K."/>
            <person name="Chao H."/>
            <person name="Dinh H."/>
            <person name="Doddapaneni H."/>
            <person name="Dugan-Rocha S."/>
            <person name="Elkadiri S."/>
            <person name="Gnanaolivu R."/>
            <person name="Hernandez B."/>
            <person name="Skinner E."/>
            <person name="Javaid M."/>
            <person name="Lee S."/>
            <person name="Li M."/>
            <person name="Ming W."/>
            <person name="Munidasa M."/>
            <person name="Muniz J."/>
            <person name="Nguyen L."/>
            <person name="Hughes D."/>
            <person name="Osuji N."/>
            <person name="Pu L.-L."/>
            <person name="Puazo M."/>
            <person name="Qu C."/>
            <person name="Quiroz J."/>
            <person name="Raj R."/>
            <person name="Weissenberger G."/>
            <person name="Xin Y."/>
            <person name="Zou X."/>
            <person name="Han Y."/>
            <person name="Worley K."/>
            <person name="Muzny D."/>
            <person name="Gibbs R."/>
        </authorList>
    </citation>
    <scope>NUCLEOTIDE SEQUENCE</scope>
    <source>
        <strain evidence="1">Sampled in the wild</strain>
    </source>
</reference>
<dbReference type="AlphaFoldDB" id="A0A8K0KHV7"/>
<keyword evidence="2" id="KW-1185">Reference proteome</keyword>
<accession>A0A8K0KHV7</accession>
<evidence type="ECO:0000313" key="1">
    <source>
        <dbReference type="EMBL" id="KAG8235180.1"/>
    </source>
</evidence>
<gene>
    <name evidence="1" type="ORF">J437_LFUL015486</name>
</gene>
<reference evidence="1" key="1">
    <citation type="submission" date="2013-04" db="EMBL/GenBank/DDBJ databases">
        <authorList>
            <person name="Qu J."/>
            <person name="Murali S.C."/>
            <person name="Bandaranaike D."/>
            <person name="Bellair M."/>
            <person name="Blankenburg K."/>
            <person name="Chao H."/>
            <person name="Dinh H."/>
            <person name="Doddapaneni H."/>
            <person name="Downs B."/>
            <person name="Dugan-Rocha S."/>
            <person name="Elkadiri S."/>
            <person name="Gnanaolivu R.D."/>
            <person name="Hernandez B."/>
            <person name="Javaid M."/>
            <person name="Jayaseelan J.C."/>
            <person name="Lee S."/>
            <person name="Li M."/>
            <person name="Ming W."/>
            <person name="Munidasa M."/>
            <person name="Muniz J."/>
            <person name="Nguyen L."/>
            <person name="Ongeri F."/>
            <person name="Osuji N."/>
            <person name="Pu L.-L."/>
            <person name="Puazo M."/>
            <person name="Qu C."/>
            <person name="Quiroz J."/>
            <person name="Raj R."/>
            <person name="Weissenberger G."/>
            <person name="Xin Y."/>
            <person name="Zou X."/>
            <person name="Han Y."/>
            <person name="Richards S."/>
            <person name="Worley K."/>
            <person name="Muzny D."/>
            <person name="Gibbs R."/>
        </authorList>
    </citation>
    <scope>NUCLEOTIDE SEQUENCE</scope>
    <source>
        <strain evidence="1">Sampled in the wild</strain>
    </source>
</reference>
<dbReference type="OrthoDB" id="10068277at2759"/>
<protein>
    <submittedName>
        <fullName evidence="1">Uncharacterized protein</fullName>
    </submittedName>
</protein>
<proteinExistence type="predicted"/>
<comment type="caution">
    <text evidence="1">The sequence shown here is derived from an EMBL/GenBank/DDBJ whole genome shotgun (WGS) entry which is preliminary data.</text>
</comment>
<dbReference type="EMBL" id="KZ308884">
    <property type="protein sequence ID" value="KAG8235180.1"/>
    <property type="molecule type" value="Genomic_DNA"/>
</dbReference>
<organism evidence="1 2">
    <name type="scientific">Ladona fulva</name>
    <name type="common">Scarce chaser dragonfly</name>
    <name type="synonym">Libellula fulva</name>
    <dbReference type="NCBI Taxonomy" id="123851"/>
    <lineage>
        <taxon>Eukaryota</taxon>
        <taxon>Metazoa</taxon>
        <taxon>Ecdysozoa</taxon>
        <taxon>Arthropoda</taxon>
        <taxon>Hexapoda</taxon>
        <taxon>Insecta</taxon>
        <taxon>Pterygota</taxon>
        <taxon>Palaeoptera</taxon>
        <taxon>Odonata</taxon>
        <taxon>Epiprocta</taxon>
        <taxon>Anisoptera</taxon>
        <taxon>Libelluloidea</taxon>
        <taxon>Libellulidae</taxon>
        <taxon>Ladona</taxon>
    </lineage>
</organism>
<dbReference type="Proteomes" id="UP000792457">
    <property type="component" value="Unassembled WGS sequence"/>
</dbReference>
<name>A0A8K0KHV7_LADFU</name>
<evidence type="ECO:0000313" key="2">
    <source>
        <dbReference type="Proteomes" id="UP000792457"/>
    </source>
</evidence>
<sequence>MEHAKKMILVPRFKPHSHIDEEMRNILHTENIPDNDKWNLYREVLLKYFNHLEKQKKPAYLPVIDVPVTSDSDKTTDTRILIEGEESKTVHTDEILNSVPQTFRRKAHLLYDRILRSGKILWDSRGVVTIDGHTIPQSNMTDLINDVVSPAKTQALTVGKYFAALCGK</sequence>